<accession>A0A1F6MHT9</accession>
<comment type="caution">
    <text evidence="2">The sequence shown here is derived from an EMBL/GenBank/DDBJ whole genome shotgun (WGS) entry which is preliminary data.</text>
</comment>
<gene>
    <name evidence="2" type="ORF">A3C90_01375</name>
</gene>
<dbReference type="Proteomes" id="UP000177457">
    <property type="component" value="Unassembled WGS sequence"/>
</dbReference>
<reference evidence="2 3" key="1">
    <citation type="journal article" date="2016" name="Nat. Commun.">
        <title>Thousands of microbial genomes shed light on interconnected biogeochemical processes in an aquifer system.</title>
        <authorList>
            <person name="Anantharaman K."/>
            <person name="Brown C.T."/>
            <person name="Hug L.A."/>
            <person name="Sharon I."/>
            <person name="Castelle C.J."/>
            <person name="Probst A.J."/>
            <person name="Thomas B.C."/>
            <person name="Singh A."/>
            <person name="Wilkins M.J."/>
            <person name="Karaoz U."/>
            <person name="Brodie E.L."/>
            <person name="Williams K.H."/>
            <person name="Hubbard S.S."/>
            <person name="Banfield J.F."/>
        </authorList>
    </citation>
    <scope>NUCLEOTIDE SEQUENCE [LARGE SCALE GENOMIC DNA]</scope>
</reference>
<proteinExistence type="predicted"/>
<keyword evidence="1" id="KW-1133">Transmembrane helix</keyword>
<evidence type="ECO:0000256" key="1">
    <source>
        <dbReference type="SAM" id="Phobius"/>
    </source>
</evidence>
<keyword evidence="1" id="KW-0472">Membrane</keyword>
<protein>
    <submittedName>
        <fullName evidence="2">Uncharacterized protein</fullName>
    </submittedName>
</protein>
<evidence type="ECO:0000313" key="3">
    <source>
        <dbReference type="Proteomes" id="UP000177457"/>
    </source>
</evidence>
<sequence>MRTPSLGRQLVRFILLINAGIVILFVSVIAPSFDRIGTLGDRLEDTERMLLLYREKTHDVKKTQESVAEISKEAETYAGAVISKGDELALITRLEALAKEHRITQQLNARLVSPARNEQPYYEFSFKNTGLFHDQLNYLRALEQLPQYLVIPSLEWQAGAQKNVGNAAAPPVTVTFHAIVYAAPLE</sequence>
<dbReference type="EMBL" id="MFQE01000035">
    <property type="protein sequence ID" value="OGH71108.1"/>
    <property type="molecule type" value="Genomic_DNA"/>
</dbReference>
<evidence type="ECO:0000313" key="2">
    <source>
        <dbReference type="EMBL" id="OGH71108.1"/>
    </source>
</evidence>
<dbReference type="STRING" id="1798683.A3C90_01375"/>
<organism evidence="2 3">
    <name type="scientific">Candidatus Magasanikbacteria bacterium RIFCSPHIGHO2_02_FULL_51_14</name>
    <dbReference type="NCBI Taxonomy" id="1798683"/>
    <lineage>
        <taxon>Bacteria</taxon>
        <taxon>Candidatus Magasanikiibacteriota</taxon>
    </lineage>
</organism>
<name>A0A1F6MHT9_9BACT</name>
<dbReference type="AlphaFoldDB" id="A0A1F6MHT9"/>
<keyword evidence="1" id="KW-0812">Transmembrane</keyword>
<feature type="transmembrane region" description="Helical" evidence="1">
    <location>
        <begin position="12"/>
        <end position="33"/>
    </location>
</feature>